<comment type="caution">
    <text evidence="6">The sequence shown here is derived from an EMBL/GenBank/DDBJ whole genome shotgun (WGS) entry which is preliminary data.</text>
</comment>
<proteinExistence type="inferred from homology"/>
<dbReference type="InterPro" id="IPR004300">
    <property type="entry name" value="Glyco_hydro_57_N"/>
</dbReference>
<dbReference type="PANTHER" id="PTHR36306">
    <property type="entry name" value="ALPHA-AMYLASE-RELATED-RELATED"/>
    <property type="match status" value="1"/>
</dbReference>
<keyword evidence="2 3" id="KW-0119">Carbohydrate metabolism</keyword>
<dbReference type="AlphaFoldDB" id="A0A831RUE6"/>
<dbReference type="PANTHER" id="PTHR36306:SF1">
    <property type="entry name" value="ALPHA-AMYLASE-RELATED"/>
    <property type="match status" value="1"/>
</dbReference>
<dbReference type="Proteomes" id="UP000886339">
    <property type="component" value="Unassembled WGS sequence"/>
</dbReference>
<dbReference type="GO" id="GO:0005975">
    <property type="term" value="P:carbohydrate metabolic process"/>
    <property type="evidence" value="ECO:0007669"/>
    <property type="project" value="InterPro"/>
</dbReference>
<feature type="region of interest" description="Disordered" evidence="4">
    <location>
        <begin position="547"/>
        <end position="566"/>
    </location>
</feature>
<dbReference type="Pfam" id="PF03065">
    <property type="entry name" value="Glyco_hydro_57"/>
    <property type="match status" value="1"/>
</dbReference>
<protein>
    <submittedName>
        <fullName evidence="6">Glycoside hydrolase</fullName>
    </submittedName>
</protein>
<dbReference type="GO" id="GO:0016787">
    <property type="term" value="F:hydrolase activity"/>
    <property type="evidence" value="ECO:0007669"/>
    <property type="project" value="UniProtKB-KW"/>
</dbReference>
<reference evidence="6" key="1">
    <citation type="journal article" date="2020" name="mSystems">
        <title>Genome- and Community-Level Interaction Insights into Carbon Utilization and Element Cycling Functions of Hydrothermarchaeota in Hydrothermal Sediment.</title>
        <authorList>
            <person name="Zhou Z."/>
            <person name="Liu Y."/>
            <person name="Xu W."/>
            <person name="Pan J."/>
            <person name="Luo Z.H."/>
            <person name="Li M."/>
        </authorList>
    </citation>
    <scope>NUCLEOTIDE SEQUENCE [LARGE SCALE GENOMIC DNA]</scope>
    <source>
        <strain evidence="6">HyVt-458</strain>
    </source>
</reference>
<evidence type="ECO:0000256" key="4">
    <source>
        <dbReference type="SAM" id="MobiDB-lite"/>
    </source>
</evidence>
<dbReference type="SUPFAM" id="SSF88713">
    <property type="entry name" value="Glycoside hydrolase/deacetylase"/>
    <property type="match status" value="1"/>
</dbReference>
<dbReference type="InterPro" id="IPR011330">
    <property type="entry name" value="Glyco_hydro/deAcase_b/a-brl"/>
</dbReference>
<evidence type="ECO:0000259" key="5">
    <source>
        <dbReference type="Pfam" id="PF03065"/>
    </source>
</evidence>
<dbReference type="Gene3D" id="3.20.110.10">
    <property type="entry name" value="Glycoside hydrolase 38, N terminal domain"/>
    <property type="match status" value="2"/>
</dbReference>
<evidence type="ECO:0000256" key="3">
    <source>
        <dbReference type="RuleBase" id="RU361196"/>
    </source>
</evidence>
<gene>
    <name evidence="6" type="ORF">ENJ12_03465</name>
</gene>
<accession>A0A831RUE6</accession>
<comment type="similarity">
    <text evidence="1 3">Belongs to the glycosyl hydrolase 57 family.</text>
</comment>
<sequence>MSNKLNLVLCWHMHQPYYREGLDGDYQLPWVYLHGIKDYDDMADHLEKHPRMKAVVNFAPVLLEQLDDYAKQIKAFLSDGTATSDPLLNLLGGATPIPPNVSERRELIQTCRRAHAPRMIDPYPHFHALLQQFPSSDREAGQEMLLTYLDEQYFVDLLMWYHLAWCSYRLKQTPEIRLLIEKARSFSSEDQRTLLQIIQKTLESIIPRYRKLAERGQVEISMTPWGHPIVPLLNDFNNMIETQPDAPMPEHSHYPDGVERSRWHLRYGIQRFEHFFGFRPQGIWLSEGAVSDDALKLLDELDVRWTASGEAVWHHSCMTSACDPDDMACRRALFIPYRLNENQTLLYFRDDGLSDLIGFEYSKWHADDAVTDFLGHLERIAGSLGDEAGNHVVSVILDGENAWEYYPNNGHYFLDALYQAVSDSEVIQSTTFSEASNRVRKDTLSHLVPGSWVYGSFSTWIGSADKNHAWDLLADAKTAFDNRIALLSKKKAETATRLLAICEASDWFWWFGDYNPSDSVNDFDRLFRIQLRTLYCALDMTPPATLDTPISTGGGQMENAGTMRRN</sequence>
<name>A0A831RUE6_9GAMM</name>
<dbReference type="InterPro" id="IPR027291">
    <property type="entry name" value="Glyco_hydro_38_N_sf"/>
</dbReference>
<dbReference type="InterPro" id="IPR052046">
    <property type="entry name" value="GH57_Enzymes"/>
</dbReference>
<evidence type="ECO:0000256" key="1">
    <source>
        <dbReference type="ARBA" id="ARBA00006821"/>
    </source>
</evidence>
<dbReference type="EMBL" id="DRLF01000130">
    <property type="protein sequence ID" value="HEC05881.1"/>
    <property type="molecule type" value="Genomic_DNA"/>
</dbReference>
<evidence type="ECO:0000256" key="2">
    <source>
        <dbReference type="ARBA" id="ARBA00023277"/>
    </source>
</evidence>
<organism evidence="6">
    <name type="scientific">Thiolapillus brandeum</name>
    <dbReference type="NCBI Taxonomy" id="1076588"/>
    <lineage>
        <taxon>Bacteria</taxon>
        <taxon>Pseudomonadati</taxon>
        <taxon>Pseudomonadota</taxon>
        <taxon>Gammaproteobacteria</taxon>
        <taxon>Chromatiales</taxon>
        <taxon>Sedimenticolaceae</taxon>
        <taxon>Thiolapillus</taxon>
    </lineage>
</organism>
<keyword evidence="6" id="KW-0378">Hydrolase</keyword>
<dbReference type="CDD" id="cd10796">
    <property type="entry name" value="GH57N_APU"/>
    <property type="match status" value="1"/>
</dbReference>
<evidence type="ECO:0000313" key="6">
    <source>
        <dbReference type="EMBL" id="HEC05881.1"/>
    </source>
</evidence>
<feature type="domain" description="Glycoside hydrolase family 57 N-terminal" evidence="5">
    <location>
        <begin position="9"/>
        <end position="442"/>
    </location>
</feature>